<evidence type="ECO:0000313" key="2">
    <source>
        <dbReference type="EMBL" id="GAA4782575.1"/>
    </source>
</evidence>
<protein>
    <submittedName>
        <fullName evidence="2">Uncharacterized protein</fullName>
    </submittedName>
</protein>
<feature type="region of interest" description="Disordered" evidence="1">
    <location>
        <begin position="147"/>
        <end position="169"/>
    </location>
</feature>
<dbReference type="RefSeq" id="WP_345301589.1">
    <property type="nucleotide sequence ID" value="NZ_BAABJE010000001.1"/>
</dbReference>
<dbReference type="EMBL" id="BAABJE010000001">
    <property type="protein sequence ID" value="GAA4782575.1"/>
    <property type="molecule type" value="Genomic_DNA"/>
</dbReference>
<dbReference type="Pfam" id="PF20336">
    <property type="entry name" value="DUF6631"/>
    <property type="match status" value="1"/>
</dbReference>
<dbReference type="Proteomes" id="UP001499959">
    <property type="component" value="Unassembled WGS sequence"/>
</dbReference>
<dbReference type="InterPro" id="IPR046583">
    <property type="entry name" value="DUF6631"/>
</dbReference>
<reference evidence="3" key="1">
    <citation type="journal article" date="2019" name="Int. J. Syst. Evol. Microbiol.">
        <title>The Global Catalogue of Microorganisms (GCM) 10K type strain sequencing project: providing services to taxonomists for standard genome sequencing and annotation.</title>
        <authorList>
            <consortium name="The Broad Institute Genomics Platform"/>
            <consortium name="The Broad Institute Genome Sequencing Center for Infectious Disease"/>
            <person name="Wu L."/>
            <person name="Ma J."/>
        </authorList>
    </citation>
    <scope>NUCLEOTIDE SEQUENCE [LARGE SCALE GENOMIC DNA]</scope>
    <source>
        <strain evidence="3">JCM 18204</strain>
    </source>
</reference>
<organism evidence="2 3">
    <name type="scientific">Lysobacter hankyongensis</name>
    <dbReference type="NCBI Taxonomy" id="1176535"/>
    <lineage>
        <taxon>Bacteria</taxon>
        <taxon>Pseudomonadati</taxon>
        <taxon>Pseudomonadota</taxon>
        <taxon>Gammaproteobacteria</taxon>
        <taxon>Lysobacterales</taxon>
        <taxon>Lysobacteraceae</taxon>
        <taxon>Lysobacter</taxon>
    </lineage>
</organism>
<accession>A0ABP9AMR3</accession>
<keyword evidence="3" id="KW-1185">Reference proteome</keyword>
<evidence type="ECO:0000313" key="3">
    <source>
        <dbReference type="Proteomes" id="UP001499959"/>
    </source>
</evidence>
<name>A0ABP9AMR3_9GAMM</name>
<sequence length="169" mass="17869">MATKLPAAPASEATSTADDLAILHPDRTLVLGGRTIVLREYGFFEGLDVADRASGFIADLVDASDDGALRYAHVRRLFGRHRAVIPTIAAQAGDVDAVWLEALAPDELELYLATWFAVNAAFFVREVLAELREAQLREVQRLAAGASVGAISSPDSPPPDAATSPDSAG</sequence>
<evidence type="ECO:0000256" key="1">
    <source>
        <dbReference type="SAM" id="MobiDB-lite"/>
    </source>
</evidence>
<gene>
    <name evidence="2" type="ORF">GCM10023307_03930</name>
</gene>
<proteinExistence type="predicted"/>
<comment type="caution">
    <text evidence="2">The sequence shown here is derived from an EMBL/GenBank/DDBJ whole genome shotgun (WGS) entry which is preliminary data.</text>
</comment>